<dbReference type="PANTHER" id="PTHR22926">
    <property type="entry name" value="PHOSPHO-N-ACETYLMURAMOYL-PENTAPEPTIDE-TRANSFERASE"/>
    <property type="match status" value="1"/>
</dbReference>
<evidence type="ECO:0000313" key="15">
    <source>
        <dbReference type="EMBL" id="MBO8449069.1"/>
    </source>
</evidence>
<feature type="transmembrane region" description="Helical" evidence="12">
    <location>
        <begin position="354"/>
        <end position="375"/>
    </location>
</feature>
<sequence length="441" mass="48488">MLYHLFEALKEYDIPGQGLMSYLSFRAMMASVTAMLISLIIGKKIIRWLQKKQIGEEIRDLGLEGQMQKKGTPTMGGIIIFIAVAVSVLLFADLTNIYTIILLITTVWFFGIGFTDDYIKVFRHNKDGLSEKGKLAGQILFGLGLGLTVCFSPDIVVREKVQVESPAESAAVRDSSALLQAAAPVAAGAVSGTAPGEWKKEDVVKSTKTTLPFIKNHEFDYKWLSPFKGKMGWYCKWAIYVIMIVLVITACSNGTNLTDGMDGLTTGTSTIVVAVLGIFAYLSGNIINAEYLNIMYIPGTGEIGVFMAAFAGALIGFLWHNSYPAQVFMGDTGSLMIGGVIGVCAILIRKELLLPVLCGVFLVETLSVMIQRTWFKITKRRYGTGRRVFKMTPLHHHFQKEGVDAIITKPARALPEAKIVVRFWIVEVILAVLTVALLKVR</sequence>
<feature type="transmembrane region" description="Helical" evidence="12">
    <location>
        <begin position="327"/>
        <end position="348"/>
    </location>
</feature>
<feature type="transmembrane region" description="Helical" evidence="12">
    <location>
        <begin position="303"/>
        <end position="320"/>
    </location>
</feature>
<keyword evidence="3 12" id="KW-0132">Cell division</keyword>
<keyword evidence="12 14" id="KW-0460">Magnesium</keyword>
<comment type="caution">
    <text evidence="15">The sequence shown here is derived from an EMBL/GenBank/DDBJ whole genome shotgun (WGS) entry which is preliminary data.</text>
</comment>
<comment type="subcellular location">
    <subcellularLocation>
        <location evidence="12">Cell membrane</location>
        <topology evidence="12">Multi-pass membrane protein</topology>
    </subcellularLocation>
    <subcellularLocation>
        <location evidence="1">Membrane</location>
        <topology evidence="1">Multi-pass membrane protein</topology>
    </subcellularLocation>
</comment>
<gene>
    <name evidence="12" type="primary">mraY</name>
    <name evidence="15" type="ORF">IAC29_07360</name>
</gene>
<dbReference type="PROSITE" id="PS01347">
    <property type="entry name" value="MRAY_1"/>
    <property type="match status" value="1"/>
</dbReference>
<keyword evidence="7 12" id="KW-0573">Peptidoglycan synthesis</keyword>
<evidence type="ECO:0000256" key="9">
    <source>
        <dbReference type="ARBA" id="ARBA00023136"/>
    </source>
</evidence>
<comment type="cofactor">
    <cofactor evidence="12 14">
        <name>Mg(2+)</name>
        <dbReference type="ChEBI" id="CHEBI:18420"/>
    </cofactor>
</comment>
<keyword evidence="6 12" id="KW-0133">Cell shape</keyword>
<evidence type="ECO:0000313" key="16">
    <source>
        <dbReference type="Proteomes" id="UP000810252"/>
    </source>
</evidence>
<evidence type="ECO:0000256" key="3">
    <source>
        <dbReference type="ARBA" id="ARBA00022618"/>
    </source>
</evidence>
<accession>A0A9D9HFS9</accession>
<keyword evidence="9 12" id="KW-0472">Membrane</keyword>
<feature type="transmembrane region" description="Helical" evidence="12">
    <location>
        <begin position="419"/>
        <end position="438"/>
    </location>
</feature>
<name>A0A9D9HFS9_9BACT</name>
<dbReference type="InterPro" id="IPR018480">
    <property type="entry name" value="PNAcMuramoyl-5peptid_Trfase_CS"/>
</dbReference>
<evidence type="ECO:0000256" key="13">
    <source>
        <dbReference type="NCBIfam" id="TIGR00445"/>
    </source>
</evidence>
<dbReference type="Pfam" id="PF10555">
    <property type="entry name" value="MraY_sig1"/>
    <property type="match status" value="1"/>
</dbReference>
<comment type="pathway">
    <text evidence="12">Cell wall biogenesis; peptidoglycan biosynthesis.</text>
</comment>
<dbReference type="HAMAP" id="MF_00038">
    <property type="entry name" value="MraY"/>
    <property type="match status" value="1"/>
</dbReference>
<dbReference type="EC" id="2.7.8.13" evidence="12 13"/>
<evidence type="ECO:0000256" key="7">
    <source>
        <dbReference type="ARBA" id="ARBA00022984"/>
    </source>
</evidence>
<evidence type="ECO:0000256" key="11">
    <source>
        <dbReference type="ARBA" id="ARBA00023316"/>
    </source>
</evidence>
<reference evidence="15" key="2">
    <citation type="journal article" date="2021" name="PeerJ">
        <title>Extensive microbial diversity within the chicken gut microbiome revealed by metagenomics and culture.</title>
        <authorList>
            <person name="Gilroy R."/>
            <person name="Ravi A."/>
            <person name="Getino M."/>
            <person name="Pursley I."/>
            <person name="Horton D.L."/>
            <person name="Alikhan N.F."/>
            <person name="Baker D."/>
            <person name="Gharbi K."/>
            <person name="Hall N."/>
            <person name="Watson M."/>
            <person name="Adriaenssens E.M."/>
            <person name="Foster-Nyarko E."/>
            <person name="Jarju S."/>
            <person name="Secka A."/>
            <person name="Antonio M."/>
            <person name="Oren A."/>
            <person name="Chaudhuri R.R."/>
            <person name="La Ragione R."/>
            <person name="Hildebrand F."/>
            <person name="Pallen M.J."/>
        </authorList>
    </citation>
    <scope>NUCLEOTIDE SEQUENCE</scope>
    <source>
        <strain evidence="15">20514</strain>
    </source>
</reference>
<dbReference type="Proteomes" id="UP000810252">
    <property type="component" value="Unassembled WGS sequence"/>
</dbReference>
<dbReference type="NCBIfam" id="TIGR00445">
    <property type="entry name" value="mraY"/>
    <property type="match status" value="1"/>
</dbReference>
<keyword evidence="12" id="KW-1003">Cell membrane</keyword>
<dbReference type="EMBL" id="JADIMQ010000105">
    <property type="protein sequence ID" value="MBO8449069.1"/>
    <property type="molecule type" value="Genomic_DNA"/>
</dbReference>
<reference evidence="15" key="1">
    <citation type="submission" date="2020-10" db="EMBL/GenBank/DDBJ databases">
        <authorList>
            <person name="Gilroy R."/>
        </authorList>
    </citation>
    <scope>NUCLEOTIDE SEQUENCE</scope>
    <source>
        <strain evidence="15">20514</strain>
    </source>
</reference>
<dbReference type="InterPro" id="IPR003524">
    <property type="entry name" value="PNAcMuramoyl-5peptid_Trfase"/>
</dbReference>
<dbReference type="InterPro" id="IPR000715">
    <property type="entry name" value="Glycosyl_transferase_4"/>
</dbReference>
<comment type="function">
    <text evidence="12">Catalyzes the initial step of the lipid cycle reactions in the biosynthesis of the cell wall peptidoglycan: transfers peptidoglycan precursor phospho-MurNAc-pentapeptide from UDP-MurNAc-pentapeptide onto the lipid carrier undecaprenyl phosphate, yielding undecaprenyl-pyrophosphoryl-MurNAc-pentapeptide, known as lipid I.</text>
</comment>
<dbReference type="GO" id="GO:0008963">
    <property type="term" value="F:phospho-N-acetylmuramoyl-pentapeptide-transferase activity"/>
    <property type="evidence" value="ECO:0007669"/>
    <property type="project" value="UniProtKB-UniRule"/>
</dbReference>
<keyword evidence="4 12" id="KW-0808">Transferase</keyword>
<dbReference type="PROSITE" id="PS01348">
    <property type="entry name" value="MRAY_2"/>
    <property type="match status" value="1"/>
</dbReference>
<evidence type="ECO:0000256" key="1">
    <source>
        <dbReference type="ARBA" id="ARBA00004141"/>
    </source>
</evidence>
<feature type="transmembrane region" description="Helical" evidence="12">
    <location>
        <begin position="263"/>
        <end position="283"/>
    </location>
</feature>
<dbReference type="GO" id="GO:0008360">
    <property type="term" value="P:regulation of cell shape"/>
    <property type="evidence" value="ECO:0007669"/>
    <property type="project" value="UniProtKB-KW"/>
</dbReference>
<evidence type="ECO:0000256" key="4">
    <source>
        <dbReference type="ARBA" id="ARBA00022679"/>
    </source>
</evidence>
<feature type="binding site" evidence="14">
    <location>
        <position position="256"/>
    </location>
    <ligand>
        <name>Mg(2+)</name>
        <dbReference type="ChEBI" id="CHEBI:18420"/>
    </ligand>
</feature>
<evidence type="ECO:0000256" key="6">
    <source>
        <dbReference type="ARBA" id="ARBA00022960"/>
    </source>
</evidence>
<evidence type="ECO:0000256" key="10">
    <source>
        <dbReference type="ARBA" id="ARBA00023306"/>
    </source>
</evidence>
<evidence type="ECO:0000256" key="14">
    <source>
        <dbReference type="PIRSR" id="PIRSR600715-1"/>
    </source>
</evidence>
<keyword evidence="12 14" id="KW-0479">Metal-binding</keyword>
<evidence type="ECO:0000256" key="12">
    <source>
        <dbReference type="HAMAP-Rule" id="MF_00038"/>
    </source>
</evidence>
<dbReference type="GO" id="GO:0051301">
    <property type="term" value="P:cell division"/>
    <property type="evidence" value="ECO:0007669"/>
    <property type="project" value="UniProtKB-KW"/>
</dbReference>
<dbReference type="AlphaFoldDB" id="A0A9D9HFS9"/>
<evidence type="ECO:0000256" key="8">
    <source>
        <dbReference type="ARBA" id="ARBA00022989"/>
    </source>
</evidence>
<proteinExistence type="inferred from homology"/>
<keyword evidence="5 12" id="KW-0812">Transmembrane</keyword>
<evidence type="ECO:0000256" key="2">
    <source>
        <dbReference type="ARBA" id="ARBA00005583"/>
    </source>
</evidence>
<comment type="similarity">
    <text evidence="2 12">Belongs to the glycosyltransferase 4 family. MraY subfamily.</text>
</comment>
<keyword evidence="10 12" id="KW-0131">Cell cycle</keyword>
<feature type="transmembrane region" description="Helical" evidence="12">
    <location>
        <begin position="97"/>
        <end position="114"/>
    </location>
</feature>
<dbReference type="PANTHER" id="PTHR22926:SF5">
    <property type="entry name" value="PHOSPHO-N-ACETYLMURAMOYL-PENTAPEPTIDE-TRANSFERASE HOMOLOG"/>
    <property type="match status" value="1"/>
</dbReference>
<comment type="catalytic activity">
    <reaction evidence="12">
        <text>UDP-N-acetyl-alpha-D-muramoyl-L-alanyl-gamma-D-glutamyl-meso-2,6-diaminopimeloyl-D-alanyl-D-alanine + di-trans,octa-cis-undecaprenyl phosphate = di-trans,octa-cis-undecaprenyl diphospho-N-acetyl-alpha-D-muramoyl-L-alanyl-D-glutamyl-meso-2,6-diaminopimeloyl-D-alanyl-D-alanine + UMP</text>
        <dbReference type="Rhea" id="RHEA:28386"/>
        <dbReference type="ChEBI" id="CHEBI:57865"/>
        <dbReference type="ChEBI" id="CHEBI:60392"/>
        <dbReference type="ChEBI" id="CHEBI:61386"/>
        <dbReference type="ChEBI" id="CHEBI:61387"/>
        <dbReference type="EC" id="2.7.8.13"/>
    </reaction>
</comment>
<dbReference type="GO" id="GO:0071555">
    <property type="term" value="P:cell wall organization"/>
    <property type="evidence" value="ECO:0007669"/>
    <property type="project" value="UniProtKB-KW"/>
</dbReference>
<keyword evidence="8 12" id="KW-1133">Transmembrane helix</keyword>
<dbReference type="GO" id="GO:0009252">
    <property type="term" value="P:peptidoglycan biosynthetic process"/>
    <property type="evidence" value="ECO:0007669"/>
    <property type="project" value="UniProtKB-UniRule"/>
</dbReference>
<feature type="transmembrane region" description="Helical" evidence="12">
    <location>
        <begin position="231"/>
        <end position="251"/>
    </location>
</feature>
<keyword evidence="11 12" id="KW-0961">Cell wall biogenesis/degradation</keyword>
<dbReference type="GO" id="GO:0005886">
    <property type="term" value="C:plasma membrane"/>
    <property type="evidence" value="ECO:0007669"/>
    <property type="project" value="UniProtKB-SubCell"/>
</dbReference>
<dbReference type="GO" id="GO:0046872">
    <property type="term" value="F:metal ion binding"/>
    <property type="evidence" value="ECO:0007669"/>
    <property type="project" value="UniProtKB-KW"/>
</dbReference>
<protein>
    <recommendedName>
        <fullName evidence="12 13">Phospho-N-acetylmuramoyl-pentapeptide-transferase</fullName>
        <ecNumber evidence="12 13">2.7.8.13</ecNumber>
    </recommendedName>
    <alternativeName>
        <fullName evidence="12">UDP-MurNAc-pentapeptide phosphotransferase</fullName>
    </alternativeName>
</protein>
<feature type="transmembrane region" description="Helical" evidence="12">
    <location>
        <begin position="74"/>
        <end position="91"/>
    </location>
</feature>
<feature type="binding site" evidence="14">
    <location>
        <position position="331"/>
    </location>
    <ligand>
        <name>Mg(2+)</name>
        <dbReference type="ChEBI" id="CHEBI:18420"/>
    </ligand>
</feature>
<evidence type="ECO:0000256" key="5">
    <source>
        <dbReference type="ARBA" id="ARBA00022692"/>
    </source>
</evidence>
<feature type="transmembrane region" description="Helical" evidence="12">
    <location>
        <begin position="20"/>
        <end position="42"/>
    </location>
</feature>
<dbReference type="Pfam" id="PF00953">
    <property type="entry name" value="Glycos_transf_4"/>
    <property type="match status" value="1"/>
</dbReference>
<dbReference type="CDD" id="cd06852">
    <property type="entry name" value="GT_MraY"/>
    <property type="match status" value="1"/>
</dbReference>
<organism evidence="15 16">
    <name type="scientific">Candidatus Cryptobacteroides merdigallinarum</name>
    <dbReference type="NCBI Taxonomy" id="2840770"/>
    <lineage>
        <taxon>Bacteria</taxon>
        <taxon>Pseudomonadati</taxon>
        <taxon>Bacteroidota</taxon>
        <taxon>Bacteroidia</taxon>
        <taxon>Bacteroidales</taxon>
        <taxon>Candidatus Cryptobacteroides</taxon>
    </lineage>
</organism>